<name>A0AAE6IZS4_CAMFE</name>
<protein>
    <submittedName>
        <fullName evidence="1">Phage capsid protein</fullName>
    </submittedName>
</protein>
<dbReference type="Proteomes" id="UP000322035">
    <property type="component" value="Chromosome"/>
</dbReference>
<accession>A0AAE6IZS4</accession>
<dbReference type="AlphaFoldDB" id="A0AAE6IZS4"/>
<dbReference type="SUPFAM" id="SSF56563">
    <property type="entry name" value="Major capsid protein gp5"/>
    <property type="match status" value="1"/>
</dbReference>
<proteinExistence type="predicted"/>
<sequence>MAKHLRELLKATGTINAVDMYSTSTLRPEVSNKIIKTIIDKSDFLSKVTLDKTKKLSKSFDTWNLASGILVRVNSGDKPTNAQRQKIGVSSVLIENKVVQLFAKITQDTLEDNAENPNFENETFDSFATAFSNDLQNLGMIGSKDDYAESKFENLNKGWFTLAKESTKTKKLEHKAASKITDRLIAMVENANEDVLNQSVIIVSKKDLIAYNKEIGGKNGGLSILLNKGADNILGVPLIGASFVKSGEYMLTPLKNLIFSIGLDIRRQRWYDNEESSLKYKFEVFCDYQIGVPEWVVLSTTNEADSDGDGV</sequence>
<evidence type="ECO:0000313" key="1">
    <source>
        <dbReference type="EMBL" id="QEL45414.1"/>
    </source>
</evidence>
<dbReference type="EMBL" id="CP043435">
    <property type="protein sequence ID" value="QEL45414.1"/>
    <property type="molecule type" value="Genomic_DNA"/>
</dbReference>
<reference evidence="1 2" key="1">
    <citation type="submission" date="2019-08" db="EMBL/GenBank/DDBJ databases">
        <title>Complete genomes of the Campylobacter fetus subsp. venerealis, Campylobacter lari subsp. concheus, Campylobacter sputorum bv. sputorum and Campylobacter volucris type strains.</title>
        <authorList>
            <person name="Miller W.G."/>
            <person name="Yee E."/>
        </authorList>
    </citation>
    <scope>NUCLEOTIDE SEQUENCE [LARGE SCALE GENOMIC DNA]</scope>
    <source>
        <strain evidence="1 2">NCTC 10354</strain>
    </source>
</reference>
<dbReference type="RefSeq" id="WP_002850364.1">
    <property type="nucleotide sequence ID" value="NZ_CP043435.1"/>
</dbReference>
<evidence type="ECO:0000313" key="2">
    <source>
        <dbReference type="Proteomes" id="UP000322035"/>
    </source>
</evidence>
<gene>
    <name evidence="1" type="ORF">CFVT_1492</name>
</gene>
<organism evidence="1 2">
    <name type="scientific">Campylobacter fetus subsp. venerealis NCTC 10354</name>
    <dbReference type="NCBI Taxonomy" id="983328"/>
    <lineage>
        <taxon>Bacteria</taxon>
        <taxon>Pseudomonadati</taxon>
        <taxon>Campylobacterota</taxon>
        <taxon>Epsilonproteobacteria</taxon>
        <taxon>Campylobacterales</taxon>
        <taxon>Campylobacteraceae</taxon>
        <taxon>Campylobacter</taxon>
        <taxon>Campylobacter fetus subsp. venerealis bv. venerealis</taxon>
    </lineage>
</organism>